<evidence type="ECO:0000313" key="6">
    <source>
        <dbReference type="EMBL" id="TXH80211.1"/>
    </source>
</evidence>
<dbReference type="GO" id="GO:0071732">
    <property type="term" value="P:cellular response to nitric oxide"/>
    <property type="evidence" value="ECO:0007669"/>
    <property type="project" value="UniProtKB-ARBA"/>
</dbReference>
<dbReference type="SMART" id="SM00052">
    <property type="entry name" value="EAL"/>
    <property type="match status" value="1"/>
</dbReference>
<dbReference type="NCBIfam" id="TIGR00254">
    <property type="entry name" value="GGDEF"/>
    <property type="match status" value="1"/>
</dbReference>
<dbReference type="RefSeq" id="WP_276661280.1">
    <property type="nucleotide sequence ID" value="NZ_SSFD01000318.1"/>
</dbReference>
<dbReference type="Pfam" id="PF13426">
    <property type="entry name" value="PAS_9"/>
    <property type="match status" value="2"/>
</dbReference>
<sequence>MDLPLPFHPPLGPPTPDRDRVHSELIARTTDGCFVTDARGCFVAADDTLARLLGHNLRDLIGRHTTDFVHAGSRGLLRRQIERIASSDRRNYRLELMHRDGSVIPTLISTITLYNEADGTVSGSAGFITDLRAVEALAAPHEAELRAILDNLQDTYYRTDASGRLLRLSPSIQQLLGYRPDELIGTLAADLYVGGHATRDAFMNALAASGGRLHGYEYSLRHKDGREVWLSTNANYLRDADGKPVGVEGTSRDISATRRQHSQLQLAATVFSESRDAILITDGERRVISVNRAYTGLTGYAAEEVIGTEAALIDPGHHAPGFLDALLNELAHTDHWNGEAWNRRRNGAIFPQWLSISTVRDDDQRILHYVAMLSDLTDRKAAEERAEFLARHDLLTRLPNRFLLRDRAEQAFAHAVRAETRVALLLLDLDHFKHINDSLGHPAGDALLQTFADRLRSTTRDTDTVSRQGGDEFLVLLTDIRDSDDIAPIVEKIMHTLARPCALAGQEMSLSCSVGLAVYPEDGTDFDTLIRNADAAMYNAKEAGRNTFRFYSQQMNEDAVHRLDIQNRLRRALERNEFVLHYQPLIDLSNNAVVGAEALIRWNCPELGMQPPGVFIPVAEDSGLIVEIGEWVLREACRQARAWQDAGHRDLVLAVNLSPLQFARGNLVETVRLALADSGANPALIELEITENVLVKDTEQVLATVRQLHAMGLRLAIDDFGTGYSSLAYLRRFAVEKLKIDQSFVRDLPTDPDAGAIVRAVIQMAKSLKIAVLAEGVETADIAHDLRLLGCDYAQGYYFGRPMPAAAFADQLPPPR</sequence>
<dbReference type="InterPro" id="IPR035919">
    <property type="entry name" value="EAL_sf"/>
</dbReference>
<dbReference type="CDD" id="cd01949">
    <property type="entry name" value="GGDEF"/>
    <property type="match status" value="1"/>
</dbReference>
<evidence type="ECO:0000313" key="7">
    <source>
        <dbReference type="Proteomes" id="UP000321192"/>
    </source>
</evidence>
<dbReference type="AlphaFoldDB" id="A0A5C7SC97"/>
<protein>
    <submittedName>
        <fullName evidence="6">EAL domain-containing protein</fullName>
    </submittedName>
</protein>
<dbReference type="SMART" id="SM00267">
    <property type="entry name" value="GGDEF"/>
    <property type="match status" value="1"/>
</dbReference>
<dbReference type="SUPFAM" id="SSF55785">
    <property type="entry name" value="PYP-like sensor domain (PAS domain)"/>
    <property type="match status" value="3"/>
</dbReference>
<dbReference type="InterPro" id="IPR000014">
    <property type="entry name" value="PAS"/>
</dbReference>
<feature type="domain" description="PAC" evidence="3">
    <location>
        <begin position="336"/>
        <end position="388"/>
    </location>
</feature>
<dbReference type="EMBL" id="SSFD01000318">
    <property type="protein sequence ID" value="TXH80211.1"/>
    <property type="molecule type" value="Genomic_DNA"/>
</dbReference>
<dbReference type="Pfam" id="PF00989">
    <property type="entry name" value="PAS"/>
    <property type="match status" value="1"/>
</dbReference>
<dbReference type="InterPro" id="IPR035965">
    <property type="entry name" value="PAS-like_dom_sf"/>
</dbReference>
<feature type="domain" description="PAS" evidence="2">
    <location>
        <begin position="18"/>
        <end position="88"/>
    </location>
</feature>
<dbReference type="SMART" id="SM00091">
    <property type="entry name" value="PAS"/>
    <property type="match status" value="3"/>
</dbReference>
<dbReference type="Pfam" id="PF00990">
    <property type="entry name" value="GGDEF"/>
    <property type="match status" value="1"/>
</dbReference>
<dbReference type="InterPro" id="IPR000700">
    <property type="entry name" value="PAS-assoc_C"/>
</dbReference>
<evidence type="ECO:0000259" key="5">
    <source>
        <dbReference type="PROSITE" id="PS50887"/>
    </source>
</evidence>
<evidence type="ECO:0000256" key="1">
    <source>
        <dbReference type="ARBA" id="ARBA00051114"/>
    </source>
</evidence>
<dbReference type="FunFam" id="3.20.20.450:FF:000001">
    <property type="entry name" value="Cyclic di-GMP phosphodiesterase yahA"/>
    <property type="match status" value="1"/>
</dbReference>
<feature type="domain" description="PAS" evidence="2">
    <location>
        <begin position="263"/>
        <end position="315"/>
    </location>
</feature>
<dbReference type="NCBIfam" id="TIGR00229">
    <property type="entry name" value="sensory_box"/>
    <property type="match status" value="3"/>
</dbReference>
<dbReference type="InterPro" id="IPR052155">
    <property type="entry name" value="Biofilm_reg_signaling"/>
</dbReference>
<feature type="domain" description="EAL" evidence="4">
    <location>
        <begin position="562"/>
        <end position="816"/>
    </location>
</feature>
<dbReference type="InterPro" id="IPR043128">
    <property type="entry name" value="Rev_trsase/Diguanyl_cyclase"/>
</dbReference>
<dbReference type="Gene3D" id="3.30.70.270">
    <property type="match status" value="1"/>
</dbReference>
<dbReference type="CDD" id="cd01948">
    <property type="entry name" value="EAL"/>
    <property type="match status" value="1"/>
</dbReference>
<dbReference type="PROSITE" id="PS50883">
    <property type="entry name" value="EAL"/>
    <property type="match status" value="1"/>
</dbReference>
<dbReference type="FunFam" id="3.30.70.270:FF:000001">
    <property type="entry name" value="Diguanylate cyclase domain protein"/>
    <property type="match status" value="1"/>
</dbReference>
<evidence type="ECO:0000259" key="2">
    <source>
        <dbReference type="PROSITE" id="PS50112"/>
    </source>
</evidence>
<dbReference type="InterPro" id="IPR001610">
    <property type="entry name" value="PAC"/>
</dbReference>
<dbReference type="Pfam" id="PF00563">
    <property type="entry name" value="EAL"/>
    <property type="match status" value="1"/>
</dbReference>
<dbReference type="SUPFAM" id="SSF141868">
    <property type="entry name" value="EAL domain-like"/>
    <property type="match status" value="1"/>
</dbReference>
<dbReference type="InterPro" id="IPR013767">
    <property type="entry name" value="PAS_fold"/>
</dbReference>
<dbReference type="SMART" id="SM00086">
    <property type="entry name" value="PAC"/>
    <property type="match status" value="3"/>
</dbReference>
<feature type="domain" description="PAC" evidence="3">
    <location>
        <begin position="214"/>
        <end position="266"/>
    </location>
</feature>
<dbReference type="InterPro" id="IPR029787">
    <property type="entry name" value="Nucleotide_cyclase"/>
</dbReference>
<feature type="domain" description="GGDEF" evidence="5">
    <location>
        <begin position="420"/>
        <end position="553"/>
    </location>
</feature>
<dbReference type="PANTHER" id="PTHR44757:SF2">
    <property type="entry name" value="BIOFILM ARCHITECTURE MAINTENANCE PROTEIN MBAA"/>
    <property type="match status" value="1"/>
</dbReference>
<dbReference type="PROSITE" id="PS50887">
    <property type="entry name" value="GGDEF"/>
    <property type="match status" value="1"/>
</dbReference>
<comment type="catalytic activity">
    <reaction evidence="1">
        <text>3',3'-c-di-GMP + H2O = 5'-phosphoguanylyl(3'-&gt;5')guanosine + H(+)</text>
        <dbReference type="Rhea" id="RHEA:24902"/>
        <dbReference type="ChEBI" id="CHEBI:15377"/>
        <dbReference type="ChEBI" id="CHEBI:15378"/>
        <dbReference type="ChEBI" id="CHEBI:58754"/>
        <dbReference type="ChEBI" id="CHEBI:58805"/>
        <dbReference type="EC" id="3.1.4.52"/>
    </reaction>
    <physiologicalReaction direction="left-to-right" evidence="1">
        <dbReference type="Rhea" id="RHEA:24903"/>
    </physiologicalReaction>
</comment>
<dbReference type="GO" id="GO:0071111">
    <property type="term" value="F:cyclic-guanylate-specific phosphodiesterase activity"/>
    <property type="evidence" value="ECO:0007669"/>
    <property type="project" value="UniProtKB-EC"/>
</dbReference>
<dbReference type="CDD" id="cd00130">
    <property type="entry name" value="PAS"/>
    <property type="match status" value="3"/>
</dbReference>
<dbReference type="InterPro" id="IPR012226">
    <property type="entry name" value="Diguanyl_cyclase/Pdiesterase"/>
</dbReference>
<evidence type="ECO:0000259" key="3">
    <source>
        <dbReference type="PROSITE" id="PS50113"/>
    </source>
</evidence>
<dbReference type="Gene3D" id="3.30.450.20">
    <property type="entry name" value="PAS domain"/>
    <property type="match status" value="3"/>
</dbReference>
<reference evidence="6 7" key="1">
    <citation type="submission" date="2018-09" db="EMBL/GenBank/DDBJ databases">
        <title>Metagenome Assembled Genomes from an Advanced Water Purification Facility.</title>
        <authorList>
            <person name="Stamps B.W."/>
            <person name="Spear J.R."/>
        </authorList>
    </citation>
    <scope>NUCLEOTIDE SEQUENCE [LARGE SCALE GENOMIC DNA]</scope>
    <source>
        <strain evidence="6">Bin_27_1</strain>
    </source>
</reference>
<dbReference type="Proteomes" id="UP000321192">
    <property type="component" value="Unassembled WGS sequence"/>
</dbReference>
<accession>A0A5C7SC97</accession>
<evidence type="ECO:0000259" key="4">
    <source>
        <dbReference type="PROSITE" id="PS50883"/>
    </source>
</evidence>
<name>A0A5C7SC97_THASP</name>
<dbReference type="PROSITE" id="PS50113">
    <property type="entry name" value="PAC"/>
    <property type="match status" value="2"/>
</dbReference>
<gene>
    <name evidence="6" type="ORF">E6Q80_19095</name>
</gene>
<dbReference type="InterPro" id="IPR001633">
    <property type="entry name" value="EAL_dom"/>
</dbReference>
<organism evidence="6 7">
    <name type="scientific">Thauera aminoaromatica</name>
    <dbReference type="NCBI Taxonomy" id="164330"/>
    <lineage>
        <taxon>Bacteria</taxon>
        <taxon>Pseudomonadati</taxon>
        <taxon>Pseudomonadota</taxon>
        <taxon>Betaproteobacteria</taxon>
        <taxon>Rhodocyclales</taxon>
        <taxon>Zoogloeaceae</taxon>
        <taxon>Thauera</taxon>
    </lineage>
</organism>
<proteinExistence type="predicted"/>
<dbReference type="SUPFAM" id="SSF55073">
    <property type="entry name" value="Nucleotide cyclase"/>
    <property type="match status" value="1"/>
</dbReference>
<dbReference type="PANTHER" id="PTHR44757">
    <property type="entry name" value="DIGUANYLATE CYCLASE DGCP"/>
    <property type="match status" value="1"/>
</dbReference>
<dbReference type="InterPro" id="IPR000160">
    <property type="entry name" value="GGDEF_dom"/>
</dbReference>
<dbReference type="GO" id="GO:0006355">
    <property type="term" value="P:regulation of DNA-templated transcription"/>
    <property type="evidence" value="ECO:0007669"/>
    <property type="project" value="InterPro"/>
</dbReference>
<feature type="domain" description="PAS" evidence="2">
    <location>
        <begin position="141"/>
        <end position="185"/>
    </location>
</feature>
<dbReference type="PROSITE" id="PS50112">
    <property type="entry name" value="PAS"/>
    <property type="match status" value="3"/>
</dbReference>
<dbReference type="PIRSF" id="PIRSF005925">
    <property type="entry name" value="Dos"/>
    <property type="match status" value="1"/>
</dbReference>
<comment type="caution">
    <text evidence="6">The sequence shown here is derived from an EMBL/GenBank/DDBJ whole genome shotgun (WGS) entry which is preliminary data.</text>
</comment>
<dbReference type="Gene3D" id="3.20.20.450">
    <property type="entry name" value="EAL domain"/>
    <property type="match status" value="1"/>
</dbReference>